<organism evidence="3 4">
    <name type="scientific">Priestia megaterium (strain ATCC 14581 / DSM 32 / CCUG 1817 / JCM 2506 / NBRC 15308 / NCIMB 9376 / NCTC 10342 / NRRL B-14308 / VKM B-512 / Ford 19)</name>
    <name type="common">Bacillus megaterium</name>
    <dbReference type="NCBI Taxonomy" id="1348623"/>
    <lineage>
        <taxon>Bacteria</taxon>
        <taxon>Bacillati</taxon>
        <taxon>Bacillota</taxon>
        <taxon>Bacilli</taxon>
        <taxon>Bacillales</taxon>
        <taxon>Bacillaceae</taxon>
        <taxon>Priestia</taxon>
    </lineage>
</organism>
<dbReference type="SUPFAM" id="SSF52317">
    <property type="entry name" value="Class I glutamine amidotransferase-like"/>
    <property type="match status" value="1"/>
</dbReference>
<dbReference type="Proteomes" id="UP000031829">
    <property type="component" value="Chromosome"/>
</dbReference>
<reference evidence="3 4" key="1">
    <citation type="journal article" date="2015" name="Genome Announc.">
        <title>Complete genome sequences for 35 biothreat assay-relevant bacillus species.</title>
        <authorList>
            <person name="Johnson S.L."/>
            <person name="Daligault H.E."/>
            <person name="Davenport K.W."/>
            <person name="Jaissle J."/>
            <person name="Frey K.G."/>
            <person name="Ladner J.T."/>
            <person name="Broomall S.M."/>
            <person name="Bishop-Lilly K.A."/>
            <person name="Bruce D.C."/>
            <person name="Gibbons H.S."/>
            <person name="Coyne S.R."/>
            <person name="Lo C.C."/>
            <person name="Meincke L."/>
            <person name="Munk A.C."/>
            <person name="Koroleva G.I."/>
            <person name="Rosenzweig C.N."/>
            <person name="Palacios G.F."/>
            <person name="Redden C.L."/>
            <person name="Minogue T.D."/>
            <person name="Chain P.S."/>
        </authorList>
    </citation>
    <scope>NUCLEOTIDE SEQUENCE [LARGE SCALE GENOMIC DNA]</scope>
    <source>
        <strain evidence="4">ATCC 14581 / DSM 32 / JCM 2506 / NBRC 15308 / NCIMB 9376 / NCTC 10342 / NRRL B-14308 / VKM B-512</strain>
    </source>
</reference>
<dbReference type="RefSeq" id="WP_034651496.1">
    <property type="nucleotide sequence ID" value="NZ_BCVB01000010.1"/>
</dbReference>
<dbReference type="GO" id="GO:0008233">
    <property type="term" value="F:peptidase activity"/>
    <property type="evidence" value="ECO:0007669"/>
    <property type="project" value="UniProtKB-KW"/>
</dbReference>
<evidence type="ECO:0000313" key="4">
    <source>
        <dbReference type="Proteomes" id="UP000031829"/>
    </source>
</evidence>
<dbReference type="AlphaFoldDB" id="A0A0B6ABE3"/>
<evidence type="ECO:0000256" key="1">
    <source>
        <dbReference type="ARBA" id="ARBA00008542"/>
    </source>
</evidence>
<dbReference type="PANTHER" id="PTHR42733:SF2">
    <property type="entry name" value="DJ-1_THIJ_PFPI FAMILY PROTEIN"/>
    <property type="match status" value="1"/>
</dbReference>
<dbReference type="CDD" id="cd03169">
    <property type="entry name" value="GATase1_PfpI_1"/>
    <property type="match status" value="1"/>
</dbReference>
<evidence type="ECO:0000259" key="2">
    <source>
        <dbReference type="Pfam" id="PF01965"/>
    </source>
</evidence>
<keyword evidence="3" id="KW-0378">Hydrolase</keyword>
<sequence length="190" mass="21490">MSKRVLILTGDAVEALEVFYPYYRCLEEGIQCTIASPVKKKLQTVVHDFLPEMETFTEKMGYKIDSHASVDEVDPADYDGLIIPGGRAPEYIRMNTKVQEIAAHFLKENKPLGVICHGQLVLTTVREYLQDREVTAYPACRPEVEAAGAVFVEQTLHIDRNLVTGQAWPDLPKFMKEFFNVLKKAEKVNA</sequence>
<comment type="similarity">
    <text evidence="1">Belongs to the peptidase C56 family.</text>
</comment>
<keyword evidence="3" id="KW-0645">Protease</keyword>
<protein>
    <submittedName>
        <fullName evidence="3">Intracellular protease, PfpI family protein</fullName>
    </submittedName>
</protein>
<dbReference type="KEGG" id="bmeg:BG04_5105"/>
<dbReference type="InterPro" id="IPR029062">
    <property type="entry name" value="Class_I_gatase-like"/>
</dbReference>
<proteinExistence type="inferred from homology"/>
<dbReference type="InterPro" id="IPR006286">
    <property type="entry name" value="C56_PfpI-like"/>
</dbReference>
<feature type="domain" description="DJ-1/PfpI" evidence="2">
    <location>
        <begin position="3"/>
        <end position="178"/>
    </location>
</feature>
<dbReference type="PROSITE" id="PS51276">
    <property type="entry name" value="PEPTIDASE_C56_PFPI"/>
    <property type="match status" value="1"/>
</dbReference>
<dbReference type="NCBIfam" id="TIGR01382">
    <property type="entry name" value="PfpI"/>
    <property type="match status" value="1"/>
</dbReference>
<dbReference type="PANTHER" id="PTHR42733">
    <property type="entry name" value="DJ-1 PROTEIN"/>
    <property type="match status" value="1"/>
</dbReference>
<dbReference type="HOGENOM" id="CLU_000445_44_4_9"/>
<dbReference type="GeneID" id="93643068"/>
<dbReference type="Pfam" id="PF01965">
    <property type="entry name" value="DJ-1_PfpI"/>
    <property type="match status" value="1"/>
</dbReference>
<name>A0A0B6ABE3_PRIM2</name>
<evidence type="ECO:0000313" key="3">
    <source>
        <dbReference type="EMBL" id="AJI22260.1"/>
    </source>
</evidence>
<accession>A0A0B6ABE3</accession>
<dbReference type="GO" id="GO:0006508">
    <property type="term" value="P:proteolysis"/>
    <property type="evidence" value="ECO:0007669"/>
    <property type="project" value="UniProtKB-KW"/>
</dbReference>
<dbReference type="Gene3D" id="3.40.50.880">
    <property type="match status" value="1"/>
</dbReference>
<dbReference type="InterPro" id="IPR002818">
    <property type="entry name" value="DJ-1/PfpI"/>
</dbReference>
<dbReference type="EMBL" id="CP009920">
    <property type="protein sequence ID" value="AJI22260.1"/>
    <property type="molecule type" value="Genomic_DNA"/>
</dbReference>
<gene>
    <name evidence="3" type="ORF">BG04_5105</name>
</gene>